<accession>A0ABR2ZJ02</accession>
<keyword evidence="1" id="KW-1133">Transmembrane helix</keyword>
<feature type="transmembrane region" description="Helical" evidence="1">
    <location>
        <begin position="23"/>
        <end position="44"/>
    </location>
</feature>
<evidence type="ECO:0000313" key="2">
    <source>
        <dbReference type="EMBL" id="KAL0061205.1"/>
    </source>
</evidence>
<organism evidence="2 3">
    <name type="scientific">Marasmius tenuissimus</name>
    <dbReference type="NCBI Taxonomy" id="585030"/>
    <lineage>
        <taxon>Eukaryota</taxon>
        <taxon>Fungi</taxon>
        <taxon>Dikarya</taxon>
        <taxon>Basidiomycota</taxon>
        <taxon>Agaricomycotina</taxon>
        <taxon>Agaricomycetes</taxon>
        <taxon>Agaricomycetidae</taxon>
        <taxon>Agaricales</taxon>
        <taxon>Marasmiineae</taxon>
        <taxon>Marasmiaceae</taxon>
        <taxon>Marasmius</taxon>
    </lineage>
</organism>
<comment type="caution">
    <text evidence="2">The sequence shown here is derived from an EMBL/GenBank/DDBJ whole genome shotgun (WGS) entry which is preliminary data.</text>
</comment>
<dbReference type="Proteomes" id="UP001437256">
    <property type="component" value="Unassembled WGS sequence"/>
</dbReference>
<keyword evidence="1" id="KW-0472">Membrane</keyword>
<gene>
    <name evidence="2" type="ORF">AAF712_011964</name>
</gene>
<evidence type="ECO:0000256" key="1">
    <source>
        <dbReference type="SAM" id="Phobius"/>
    </source>
</evidence>
<evidence type="ECO:0000313" key="3">
    <source>
        <dbReference type="Proteomes" id="UP001437256"/>
    </source>
</evidence>
<name>A0ABR2ZJ02_9AGAR</name>
<proteinExistence type="predicted"/>
<keyword evidence="3" id="KW-1185">Reference proteome</keyword>
<dbReference type="EMBL" id="JBBXMP010000144">
    <property type="protein sequence ID" value="KAL0061205.1"/>
    <property type="molecule type" value="Genomic_DNA"/>
</dbReference>
<keyword evidence="1" id="KW-0812">Transmembrane</keyword>
<protein>
    <submittedName>
        <fullName evidence="2">Uncharacterized protein</fullName>
    </submittedName>
</protein>
<sequence length="105" mass="11640">MPDNPGAHEGPRGPPTPRVHVTVMLKISTAMLLLATLHFSIAFYRAWIAFRGKLDEPPGLFLSRFDLWHRVLQDMLFVTQESLGAAVAVCHACSDSFESSDESQT</sequence>
<reference evidence="2 3" key="1">
    <citation type="submission" date="2024-05" db="EMBL/GenBank/DDBJ databases">
        <title>A draft genome resource for the thread blight pathogen Marasmius tenuissimus strain MS-2.</title>
        <authorList>
            <person name="Yulfo-Soto G.E."/>
            <person name="Baruah I.K."/>
            <person name="Amoako-Attah I."/>
            <person name="Bukari Y."/>
            <person name="Meinhardt L.W."/>
            <person name="Bailey B.A."/>
            <person name="Cohen S.P."/>
        </authorList>
    </citation>
    <scope>NUCLEOTIDE SEQUENCE [LARGE SCALE GENOMIC DNA]</scope>
    <source>
        <strain evidence="2 3">MS-2</strain>
    </source>
</reference>